<organism evidence="1 2">
    <name type="scientific">Candidatus Scalindua brodae</name>
    <dbReference type="NCBI Taxonomy" id="237368"/>
    <lineage>
        <taxon>Bacteria</taxon>
        <taxon>Pseudomonadati</taxon>
        <taxon>Planctomycetota</taxon>
        <taxon>Candidatus Brocadiia</taxon>
        <taxon>Candidatus Brocadiales</taxon>
        <taxon>Candidatus Scalinduaceae</taxon>
        <taxon>Candidatus Scalindua</taxon>
    </lineage>
</organism>
<protein>
    <submittedName>
        <fullName evidence="1">Uncharacterized protein</fullName>
    </submittedName>
</protein>
<dbReference type="AlphaFoldDB" id="A0A0B0ELI6"/>
<evidence type="ECO:0000313" key="1">
    <source>
        <dbReference type="EMBL" id="KHE91998.1"/>
    </source>
</evidence>
<dbReference type="Proteomes" id="UP000030652">
    <property type="component" value="Unassembled WGS sequence"/>
</dbReference>
<dbReference type="EMBL" id="JRYO01000158">
    <property type="protein sequence ID" value="KHE91998.1"/>
    <property type="molecule type" value="Genomic_DNA"/>
</dbReference>
<sequence length="114" mass="13482">MSVYKRKYRDRKSGKIVESEKLHISYYFEGKQIREAVSSNKRVAEEAYKAVTGEIVQGKYGLRHDTKSPKFEDYANVYLEYSKANKRSYETDVTMFKALSAFFKDINYQRSHRV</sequence>
<evidence type="ECO:0000313" key="2">
    <source>
        <dbReference type="Proteomes" id="UP000030652"/>
    </source>
</evidence>
<comment type="caution">
    <text evidence="1">The sequence shown here is derived from an EMBL/GenBank/DDBJ whole genome shotgun (WGS) entry which is preliminary data.</text>
</comment>
<proteinExistence type="predicted"/>
<reference evidence="1 2" key="1">
    <citation type="submission" date="2014-10" db="EMBL/GenBank/DDBJ databases">
        <title>Draft genome of anammox bacterium scalindua brodae, obtained using differential coverage binning of sequence data from two enrichment reactors.</title>
        <authorList>
            <person name="Speth D.R."/>
            <person name="Russ L."/>
            <person name="Kartal B."/>
            <person name="Op den Camp H.J."/>
            <person name="Dutilh B.E."/>
            <person name="Jetten M.S."/>
        </authorList>
    </citation>
    <scope>NUCLEOTIDE SEQUENCE [LARGE SCALE GENOMIC DNA]</scope>
    <source>
        <strain evidence="1">RU1</strain>
    </source>
</reference>
<accession>A0A0B0ELI6</accession>
<gene>
    <name evidence="1" type="ORF">SCABRO_02260</name>
</gene>
<name>A0A0B0ELI6_9BACT</name>